<dbReference type="InterPro" id="IPR000916">
    <property type="entry name" value="Bet_v_I/MLP"/>
</dbReference>
<evidence type="ECO:0000313" key="2">
    <source>
        <dbReference type="Proteomes" id="UP000694864"/>
    </source>
</evidence>
<dbReference type="SMART" id="SM01037">
    <property type="entry name" value="Bet_v_1"/>
    <property type="match status" value="1"/>
</dbReference>
<reference evidence="2" key="1">
    <citation type="journal article" date="2014" name="Nat. Commun.">
        <title>The emerging biofuel crop Camelina sativa retains a highly undifferentiated hexaploid genome structure.</title>
        <authorList>
            <person name="Kagale S."/>
            <person name="Koh C."/>
            <person name="Nixon J."/>
            <person name="Bollina V."/>
            <person name="Clarke W.E."/>
            <person name="Tuteja R."/>
            <person name="Spillane C."/>
            <person name="Robinson S.J."/>
            <person name="Links M.G."/>
            <person name="Clarke C."/>
            <person name="Higgins E.E."/>
            <person name="Huebert T."/>
            <person name="Sharpe A.G."/>
            <person name="Parkin I.A."/>
        </authorList>
    </citation>
    <scope>NUCLEOTIDE SEQUENCE [LARGE SCALE GENOMIC DNA]</scope>
    <source>
        <strain evidence="2">cv. DH55</strain>
    </source>
</reference>
<protein>
    <submittedName>
        <fullName evidence="3">Uncharacterized protein At1g24010-like</fullName>
    </submittedName>
</protein>
<dbReference type="RefSeq" id="XP_010477718.1">
    <property type="nucleotide sequence ID" value="XM_010479416.1"/>
</dbReference>
<feature type="domain" description="Bet v I/Major latex protein" evidence="1">
    <location>
        <begin position="2"/>
        <end position="148"/>
    </location>
</feature>
<gene>
    <name evidence="3" type="primary">LOC104756769</name>
</gene>
<reference evidence="3" key="2">
    <citation type="submission" date="2025-08" db="UniProtKB">
        <authorList>
            <consortium name="RefSeq"/>
        </authorList>
    </citation>
    <scope>IDENTIFICATION</scope>
    <source>
        <tissue evidence="3">Leaf</tissue>
    </source>
</reference>
<evidence type="ECO:0000259" key="1">
    <source>
        <dbReference type="SMART" id="SM01037"/>
    </source>
</evidence>
<organism evidence="2 3">
    <name type="scientific">Camelina sativa</name>
    <name type="common">False flax</name>
    <name type="synonym">Myagrum sativum</name>
    <dbReference type="NCBI Taxonomy" id="90675"/>
    <lineage>
        <taxon>Eukaryota</taxon>
        <taxon>Viridiplantae</taxon>
        <taxon>Streptophyta</taxon>
        <taxon>Embryophyta</taxon>
        <taxon>Tracheophyta</taxon>
        <taxon>Spermatophyta</taxon>
        <taxon>Magnoliopsida</taxon>
        <taxon>eudicotyledons</taxon>
        <taxon>Gunneridae</taxon>
        <taxon>Pentapetalae</taxon>
        <taxon>rosids</taxon>
        <taxon>malvids</taxon>
        <taxon>Brassicales</taxon>
        <taxon>Brassicaceae</taxon>
        <taxon>Camelineae</taxon>
        <taxon>Camelina</taxon>
    </lineage>
</organism>
<dbReference type="Proteomes" id="UP000694864">
    <property type="component" value="Chromosome 17"/>
</dbReference>
<evidence type="ECO:0000313" key="3">
    <source>
        <dbReference type="RefSeq" id="XP_010477718.1"/>
    </source>
</evidence>
<accession>A0ABM0WXV3</accession>
<dbReference type="Gene3D" id="3.30.530.20">
    <property type="match status" value="1"/>
</dbReference>
<sequence length="149" mass="17335">MTLGGYISVEFDIKSPAYRFCQGYMKIAKTTRDQFSTEEVEVDLPSEKKKVRLRMEGFQISEWFNTLVIPDLIDSDDDDEDEANSRDPDYFTKLEGTMTVIQTEGCDGGRAYWTIQYEKVSEDIKDPRFIADTTTRYFQAMDERIFSNP</sequence>
<keyword evidence="2" id="KW-1185">Reference proteome</keyword>
<dbReference type="GeneID" id="104756769"/>
<dbReference type="SUPFAM" id="SSF55961">
    <property type="entry name" value="Bet v1-like"/>
    <property type="match status" value="1"/>
</dbReference>
<dbReference type="InterPro" id="IPR023393">
    <property type="entry name" value="START-like_dom_sf"/>
</dbReference>
<name>A0ABM0WXV3_CAMSA</name>
<proteinExistence type="predicted"/>